<keyword evidence="3" id="KW-1185">Reference proteome</keyword>
<feature type="region of interest" description="Disordered" evidence="1">
    <location>
        <begin position="1"/>
        <end position="49"/>
    </location>
</feature>
<reference evidence="2 3" key="1">
    <citation type="submission" date="2024-09" db="EMBL/GenBank/DDBJ databases">
        <authorList>
            <person name="Sun Q."/>
            <person name="Mori K."/>
        </authorList>
    </citation>
    <scope>NUCLEOTIDE SEQUENCE [LARGE SCALE GENOMIC DNA]</scope>
    <source>
        <strain evidence="2 3">NCAIM B.02621</strain>
    </source>
</reference>
<evidence type="ECO:0000256" key="1">
    <source>
        <dbReference type="SAM" id="MobiDB-lite"/>
    </source>
</evidence>
<evidence type="ECO:0000313" key="3">
    <source>
        <dbReference type="Proteomes" id="UP001589906"/>
    </source>
</evidence>
<proteinExistence type="predicted"/>
<dbReference type="Gene3D" id="3.40.630.40">
    <property type="entry name" value="Zn-dependent exopeptidases"/>
    <property type="match status" value="1"/>
</dbReference>
<evidence type="ECO:0000313" key="2">
    <source>
        <dbReference type="EMBL" id="MFC0633601.1"/>
    </source>
</evidence>
<comment type="caution">
    <text evidence="2">The sequence shown here is derived from an EMBL/GenBank/DDBJ whole genome shotgun (WGS) entry which is preliminary data.</text>
</comment>
<protein>
    <submittedName>
        <fullName evidence="2">N-formylglutamate amidohydrolase</fullName>
    </submittedName>
</protein>
<gene>
    <name evidence="2" type="ORF">ACFFGE_06890</name>
</gene>
<name>A0ABV6R1V4_9CAUL</name>
<sequence length="300" mass="31930">MTSPSSPSEIAPPVFRRHGPDLGATPLVFASPHSGDVYPSEPDPHPDLTPAFLRSAEDALMETLARSAAEAVDAPLLAACIGRAYIDLNRAPDDLDPAAVAGADAVEPSPRARAGYGVIPRLSGDGRPLRASPLPRHEADRRLTRIHGVYHAELARLMEATRAAHGRAVLIDWHSMPGRAAGARPGVRGIDVVLGDRHGAACDAALVRRARAALEAKGLRVSLNRPYAGGWSTERWGRPAEGLHALQVEINRELYLDSVSLSPGPGFARATAVAVDLARALADGLRTEKKPRPRARHESL</sequence>
<dbReference type="Pfam" id="PF05013">
    <property type="entry name" value="FGase"/>
    <property type="match status" value="1"/>
</dbReference>
<dbReference type="InterPro" id="IPR007709">
    <property type="entry name" value="N-FG_amidohydro"/>
</dbReference>
<accession>A0ABV6R1V4</accession>
<dbReference type="SUPFAM" id="SSF53187">
    <property type="entry name" value="Zn-dependent exopeptidases"/>
    <property type="match status" value="1"/>
</dbReference>
<dbReference type="RefSeq" id="WP_376835518.1">
    <property type="nucleotide sequence ID" value="NZ_JBHLSW010000004.1"/>
</dbReference>
<dbReference type="Proteomes" id="UP001589906">
    <property type="component" value="Unassembled WGS sequence"/>
</dbReference>
<organism evidence="2 3">
    <name type="scientific">Brevundimonas balnearis</name>
    <dbReference type="NCBI Taxonomy" id="1572858"/>
    <lineage>
        <taxon>Bacteria</taxon>
        <taxon>Pseudomonadati</taxon>
        <taxon>Pseudomonadota</taxon>
        <taxon>Alphaproteobacteria</taxon>
        <taxon>Caulobacterales</taxon>
        <taxon>Caulobacteraceae</taxon>
        <taxon>Brevundimonas</taxon>
    </lineage>
</organism>
<dbReference type="EMBL" id="JBHLSW010000004">
    <property type="protein sequence ID" value="MFC0633601.1"/>
    <property type="molecule type" value="Genomic_DNA"/>
</dbReference>